<dbReference type="EMBL" id="CP027753">
    <property type="protein sequence ID" value="AZE47397.1"/>
    <property type="molecule type" value="Genomic_DNA"/>
</dbReference>
<dbReference type="Proteomes" id="UP000268048">
    <property type="component" value="Chromosome"/>
</dbReference>
<dbReference type="RefSeq" id="WP_124319699.1">
    <property type="nucleotide sequence ID" value="NZ_CP027753.1"/>
</dbReference>
<name>A0A3G7TJW0_9PSED</name>
<evidence type="ECO:0000313" key="2">
    <source>
        <dbReference type="Proteomes" id="UP000268048"/>
    </source>
</evidence>
<dbReference type="AlphaFoldDB" id="A0A3G7TJW0"/>
<organism evidence="1 2">
    <name type="scientific">Pseudomonas chlororaphis</name>
    <dbReference type="NCBI Taxonomy" id="587753"/>
    <lineage>
        <taxon>Bacteria</taxon>
        <taxon>Pseudomonadati</taxon>
        <taxon>Pseudomonadota</taxon>
        <taxon>Gammaproteobacteria</taxon>
        <taxon>Pseudomonadales</taxon>
        <taxon>Pseudomonadaceae</taxon>
        <taxon>Pseudomonas</taxon>
    </lineage>
</organism>
<proteinExistence type="predicted"/>
<evidence type="ECO:0000313" key="1">
    <source>
        <dbReference type="EMBL" id="AZE47397.1"/>
    </source>
</evidence>
<sequence>MKWFWFLFFICLVGCDGTKNEGEHKVSDEVASIHIELGSPVDTFLKTSPVDFTADCLEAVNTCWYELKRGGKGQKLLSVNISQPESVVELGEVVGVSIVKKGNITNNIESVDIVFRGLPDNSTHERNRAFVYKIMGDLKTAGWRKYYFPSDPRIAGSELDKFDWKNDVFGQNPLSHPLFDPDREMSLEQWVGVEGSYNWYLYSGGYIAHVTAQRRNSADDPSRTGVYVIEVEFSSLNNFWRTDFEEETRPQWKALFASHLQELLLRRSETEARAKAAGVVIEEGYKPPVMERSK</sequence>
<gene>
    <name evidence="1" type="ORF">C4K04_1709</name>
</gene>
<reference evidence="1 2" key="1">
    <citation type="submission" date="2018-03" db="EMBL/GenBank/DDBJ databases">
        <title>Diversity of phytobeneficial traits revealed by whole-genome analysis of worldwide-isolated phenazine-producing Pseudomonas spp.</title>
        <authorList>
            <person name="Biessy A."/>
            <person name="Novinscak A."/>
            <person name="Blom J."/>
            <person name="Leger G."/>
            <person name="Thomashow L.S."/>
            <person name="Cazorla F.M."/>
            <person name="Josic D."/>
            <person name="Filion M."/>
        </authorList>
    </citation>
    <scope>NUCLEOTIDE SEQUENCE [LARGE SCALE GENOMIC DNA]</scope>
    <source>
        <strain evidence="1 2">B25</strain>
    </source>
</reference>
<accession>A0A3G7TJW0</accession>
<protein>
    <submittedName>
        <fullName evidence="1">Uncharacterized protein</fullName>
    </submittedName>
</protein>